<accession>A0A2A9NXX2</accession>
<evidence type="ECO:0000256" key="1">
    <source>
        <dbReference type="ARBA" id="ARBA00022729"/>
    </source>
</evidence>
<dbReference type="OrthoDB" id="3199367at2759"/>
<sequence length="140" mass="15489">MLFTLLATLFFALLASAAPFNNNAMKPHTRIVFSPQITNPKSNVTWLTGSTHNVTWDTTKIPEEKRNLTGLILLGHAGNNSENLDIEHPLATNFPIKDGTVAVTIPMNKEPRDDYFVVLFGDSGNTSEKFKLVKPASRVH</sequence>
<feature type="chain" id="PRO_5012292697" description="Yeast cell wall synthesis Kre9/Knh1-like N-terminal domain-containing protein" evidence="2">
    <location>
        <begin position="18"/>
        <end position="140"/>
    </location>
</feature>
<dbReference type="AlphaFoldDB" id="A0A2A9NXX2"/>
<evidence type="ECO:0000313" key="4">
    <source>
        <dbReference type="EMBL" id="PFH53287.1"/>
    </source>
</evidence>
<dbReference type="STRING" id="703135.A0A2A9NXX2"/>
<gene>
    <name evidence="4" type="ORF">AMATHDRAFT_45563</name>
</gene>
<proteinExistence type="predicted"/>
<feature type="domain" description="Yeast cell wall synthesis Kre9/Knh1-like N-terminal" evidence="3">
    <location>
        <begin position="39"/>
        <end position="129"/>
    </location>
</feature>
<reference evidence="4 5" key="1">
    <citation type="submission" date="2014-02" db="EMBL/GenBank/DDBJ databases">
        <title>Transposable element dynamics among asymbiotic and ectomycorrhizal Amanita fungi.</title>
        <authorList>
            <consortium name="DOE Joint Genome Institute"/>
            <person name="Hess J."/>
            <person name="Skrede I."/>
            <person name="Wolfe B."/>
            <person name="LaButti K."/>
            <person name="Ohm R.A."/>
            <person name="Grigoriev I.V."/>
            <person name="Pringle A."/>
        </authorList>
    </citation>
    <scope>NUCLEOTIDE SEQUENCE [LARGE SCALE GENOMIC DNA]</scope>
    <source>
        <strain evidence="4 5">SKay4041</strain>
    </source>
</reference>
<evidence type="ECO:0000259" key="3">
    <source>
        <dbReference type="Pfam" id="PF10342"/>
    </source>
</evidence>
<protein>
    <recommendedName>
        <fullName evidence="3">Yeast cell wall synthesis Kre9/Knh1-like N-terminal domain-containing protein</fullName>
    </recommendedName>
</protein>
<dbReference type="Proteomes" id="UP000242287">
    <property type="component" value="Unassembled WGS sequence"/>
</dbReference>
<keyword evidence="5" id="KW-1185">Reference proteome</keyword>
<keyword evidence="1 2" id="KW-0732">Signal</keyword>
<evidence type="ECO:0000256" key="2">
    <source>
        <dbReference type="SAM" id="SignalP"/>
    </source>
</evidence>
<feature type="signal peptide" evidence="2">
    <location>
        <begin position="1"/>
        <end position="17"/>
    </location>
</feature>
<dbReference type="EMBL" id="KZ301974">
    <property type="protein sequence ID" value="PFH53287.1"/>
    <property type="molecule type" value="Genomic_DNA"/>
</dbReference>
<dbReference type="InterPro" id="IPR018466">
    <property type="entry name" value="Kre9/Knh1-like_N"/>
</dbReference>
<name>A0A2A9NXX2_9AGAR</name>
<evidence type="ECO:0000313" key="5">
    <source>
        <dbReference type="Proteomes" id="UP000242287"/>
    </source>
</evidence>
<organism evidence="4 5">
    <name type="scientific">Amanita thiersii Skay4041</name>
    <dbReference type="NCBI Taxonomy" id="703135"/>
    <lineage>
        <taxon>Eukaryota</taxon>
        <taxon>Fungi</taxon>
        <taxon>Dikarya</taxon>
        <taxon>Basidiomycota</taxon>
        <taxon>Agaricomycotina</taxon>
        <taxon>Agaricomycetes</taxon>
        <taxon>Agaricomycetidae</taxon>
        <taxon>Agaricales</taxon>
        <taxon>Pluteineae</taxon>
        <taxon>Amanitaceae</taxon>
        <taxon>Amanita</taxon>
    </lineage>
</organism>
<dbReference type="Pfam" id="PF10342">
    <property type="entry name" value="Kre9_KNH"/>
    <property type="match status" value="1"/>
</dbReference>